<dbReference type="AlphaFoldDB" id="A0A7T5BH88"/>
<evidence type="ECO:0000313" key="1">
    <source>
        <dbReference type="EMBL" id="QQD72353.1"/>
    </source>
</evidence>
<name>A0A7T5BH88_9PROT</name>
<proteinExistence type="predicted"/>
<protein>
    <submittedName>
        <fullName evidence="1">Uncharacterized protein</fullName>
    </submittedName>
</protein>
<accession>A0A7T5BH88</accession>
<dbReference type="EMBL" id="CP059488">
    <property type="protein sequence ID" value="QQD72353.1"/>
    <property type="molecule type" value="Genomic_DNA"/>
</dbReference>
<dbReference type="RefSeq" id="WP_198660373.1">
    <property type="nucleotide sequence ID" value="NZ_CP059488.1"/>
</dbReference>
<sequence length="178" mass="20542">MIKLKQYVVPLTFVVDIQSWNHGLHSNAEKDWVCFDNARNDPAFKNRYSQSYAIDVLKICKDGNGDYNFFFIEFKDLTKVGSATLFFIKKRDNLIMKLIESIAITSYFLGSSRYVGVKDFLLSKKRRYYIVYNGGNKLHSHLAAIVFLKGIRLSGHVSRVDVMEWSVFCKIISPTCCK</sequence>
<evidence type="ECO:0000313" key="2">
    <source>
        <dbReference type="Proteomes" id="UP000595420"/>
    </source>
</evidence>
<dbReference type="Proteomes" id="UP000595420">
    <property type="component" value="Chromosome"/>
</dbReference>
<reference evidence="1 2" key="1">
    <citation type="submission" date="2020-07" db="EMBL/GenBank/DDBJ databases">
        <title>Complete genome sequence analysis of Acidithiobacillus ferrivorans XJFY6S-08 reveals extreme environmental adaptation to alpine acid mine drainage.</title>
        <authorList>
            <person name="Yan L."/>
            <person name="Ni Y."/>
        </authorList>
    </citation>
    <scope>NUCLEOTIDE SEQUENCE [LARGE SCALE GENOMIC DNA]</scope>
    <source>
        <strain evidence="1 2">XJFY6S-08</strain>
    </source>
</reference>
<gene>
    <name evidence="1" type="ORF">H2515_13275</name>
</gene>
<organism evidence="1 2">
    <name type="scientific">Acidithiobacillus ferrivorans</name>
    <dbReference type="NCBI Taxonomy" id="160808"/>
    <lineage>
        <taxon>Bacteria</taxon>
        <taxon>Pseudomonadati</taxon>
        <taxon>Pseudomonadota</taxon>
        <taxon>Acidithiobacillia</taxon>
        <taxon>Acidithiobacillales</taxon>
        <taxon>Acidithiobacillaceae</taxon>
        <taxon>Acidithiobacillus</taxon>
    </lineage>
</organism>